<comment type="caution">
    <text evidence="2">The sequence shown here is derived from an EMBL/GenBank/DDBJ whole genome shotgun (WGS) entry which is preliminary data.</text>
</comment>
<evidence type="ECO:0000313" key="3">
    <source>
        <dbReference type="Proteomes" id="UP000724874"/>
    </source>
</evidence>
<accession>A0A9P5NF08</accession>
<evidence type="ECO:0000313" key="2">
    <source>
        <dbReference type="EMBL" id="KAF8879896.1"/>
    </source>
</evidence>
<dbReference type="EMBL" id="JADNYJ010000145">
    <property type="protein sequence ID" value="KAF8879896.1"/>
    <property type="molecule type" value="Genomic_DNA"/>
</dbReference>
<feature type="compositionally biased region" description="Basic and acidic residues" evidence="1">
    <location>
        <begin position="82"/>
        <end position="95"/>
    </location>
</feature>
<sequence>MSTPRWHQDVVGLQNPRLYQLPTTLLAILVVLDPSSKQRLHPESLISPQNAPQDDCQISSHTLNASIAPSPHAQDPVASLEEEVHGLEPVSRDGLGDEDEVNLHEDEEDDEEVNQGDDEEGDECSSRPHQCQAMPAWLLKAFKARLAESPLKRHLNNIVQLDVIMLSEWNGGKAVL</sequence>
<reference evidence="2" key="1">
    <citation type="submission" date="2020-11" db="EMBL/GenBank/DDBJ databases">
        <authorList>
            <consortium name="DOE Joint Genome Institute"/>
            <person name="Ahrendt S."/>
            <person name="Riley R."/>
            <person name="Andreopoulos W."/>
            <person name="LaButti K."/>
            <person name="Pangilinan J."/>
            <person name="Ruiz-duenas F.J."/>
            <person name="Barrasa J.M."/>
            <person name="Sanchez-Garcia M."/>
            <person name="Camarero S."/>
            <person name="Miyauchi S."/>
            <person name="Serrano A."/>
            <person name="Linde D."/>
            <person name="Babiker R."/>
            <person name="Drula E."/>
            <person name="Ayuso-Fernandez I."/>
            <person name="Pacheco R."/>
            <person name="Padilla G."/>
            <person name="Ferreira P."/>
            <person name="Barriuso J."/>
            <person name="Kellner H."/>
            <person name="Castanera R."/>
            <person name="Alfaro M."/>
            <person name="Ramirez L."/>
            <person name="Pisabarro A.G."/>
            <person name="Kuo A."/>
            <person name="Tritt A."/>
            <person name="Lipzen A."/>
            <person name="He G."/>
            <person name="Yan M."/>
            <person name="Ng V."/>
            <person name="Cullen D."/>
            <person name="Martin F."/>
            <person name="Rosso M.-N."/>
            <person name="Henrissat B."/>
            <person name="Hibbett D."/>
            <person name="Martinez A.T."/>
            <person name="Grigoriev I.V."/>
        </authorList>
    </citation>
    <scope>NUCLEOTIDE SEQUENCE</scope>
    <source>
        <strain evidence="2">AH 44721</strain>
    </source>
</reference>
<name>A0A9P5NF08_GYMJU</name>
<proteinExistence type="predicted"/>
<dbReference type="Proteomes" id="UP000724874">
    <property type="component" value="Unassembled WGS sequence"/>
</dbReference>
<feature type="compositionally biased region" description="Acidic residues" evidence="1">
    <location>
        <begin position="96"/>
        <end position="123"/>
    </location>
</feature>
<dbReference type="AlphaFoldDB" id="A0A9P5NF08"/>
<organism evidence="2 3">
    <name type="scientific">Gymnopilus junonius</name>
    <name type="common">Spectacular rustgill mushroom</name>
    <name type="synonym">Gymnopilus spectabilis subsp. junonius</name>
    <dbReference type="NCBI Taxonomy" id="109634"/>
    <lineage>
        <taxon>Eukaryota</taxon>
        <taxon>Fungi</taxon>
        <taxon>Dikarya</taxon>
        <taxon>Basidiomycota</taxon>
        <taxon>Agaricomycotina</taxon>
        <taxon>Agaricomycetes</taxon>
        <taxon>Agaricomycetidae</taxon>
        <taxon>Agaricales</taxon>
        <taxon>Agaricineae</taxon>
        <taxon>Hymenogastraceae</taxon>
        <taxon>Gymnopilus</taxon>
    </lineage>
</organism>
<feature type="region of interest" description="Disordered" evidence="1">
    <location>
        <begin position="66"/>
        <end position="128"/>
    </location>
</feature>
<keyword evidence="3" id="KW-1185">Reference proteome</keyword>
<protein>
    <submittedName>
        <fullName evidence="2">Uncharacterized protein</fullName>
    </submittedName>
</protein>
<gene>
    <name evidence="2" type="ORF">CPB84DRAFT_1751552</name>
</gene>
<evidence type="ECO:0000256" key="1">
    <source>
        <dbReference type="SAM" id="MobiDB-lite"/>
    </source>
</evidence>